<keyword evidence="6" id="KW-1185">Reference proteome</keyword>
<dbReference type="InterPro" id="IPR027417">
    <property type="entry name" value="P-loop_NTPase"/>
</dbReference>
<dbReference type="InterPro" id="IPR054471">
    <property type="entry name" value="GPIID_WHD"/>
</dbReference>
<dbReference type="InterPro" id="IPR036770">
    <property type="entry name" value="Ankyrin_rpt-contain_sf"/>
</dbReference>
<feature type="domain" description="GPI inositol-deacylase winged helix" evidence="3">
    <location>
        <begin position="455"/>
        <end position="534"/>
    </location>
</feature>
<organism evidence="5 6">
    <name type="scientific">Phialocephala subalpina</name>
    <dbReference type="NCBI Taxonomy" id="576137"/>
    <lineage>
        <taxon>Eukaryota</taxon>
        <taxon>Fungi</taxon>
        <taxon>Dikarya</taxon>
        <taxon>Ascomycota</taxon>
        <taxon>Pezizomycotina</taxon>
        <taxon>Leotiomycetes</taxon>
        <taxon>Helotiales</taxon>
        <taxon>Mollisiaceae</taxon>
        <taxon>Phialocephala</taxon>
        <taxon>Phialocephala fortinii species complex</taxon>
    </lineage>
</organism>
<dbReference type="EMBL" id="FJOG01000005">
    <property type="protein sequence ID" value="CZR54902.1"/>
    <property type="molecule type" value="Genomic_DNA"/>
</dbReference>
<dbReference type="SUPFAM" id="SSF52540">
    <property type="entry name" value="P-loop containing nucleoside triphosphate hydrolases"/>
    <property type="match status" value="1"/>
</dbReference>
<feature type="domain" description="Nephrocystin 3-like N-terminal" evidence="4">
    <location>
        <begin position="182"/>
        <end position="346"/>
    </location>
</feature>
<dbReference type="SMART" id="SM00248">
    <property type="entry name" value="ANK"/>
    <property type="match status" value="8"/>
</dbReference>
<dbReference type="Gene3D" id="1.25.40.20">
    <property type="entry name" value="Ankyrin repeat-containing domain"/>
    <property type="match status" value="1"/>
</dbReference>
<name>A0A1L7WQ51_9HELO</name>
<proteinExistence type="predicted"/>
<evidence type="ECO:0000313" key="6">
    <source>
        <dbReference type="Proteomes" id="UP000184330"/>
    </source>
</evidence>
<dbReference type="Pfam" id="PF12796">
    <property type="entry name" value="Ank_2"/>
    <property type="match status" value="3"/>
</dbReference>
<reference evidence="5 6" key="1">
    <citation type="submission" date="2016-03" db="EMBL/GenBank/DDBJ databases">
        <authorList>
            <person name="Ploux O."/>
        </authorList>
    </citation>
    <scope>NUCLEOTIDE SEQUENCE [LARGE SCALE GENOMIC DNA]</scope>
    <source>
        <strain evidence="5 6">UAMH 11012</strain>
    </source>
</reference>
<dbReference type="STRING" id="576137.A0A1L7WQ51"/>
<evidence type="ECO:0000256" key="2">
    <source>
        <dbReference type="PROSITE-ProRule" id="PRU00023"/>
    </source>
</evidence>
<dbReference type="Gene3D" id="3.40.50.300">
    <property type="entry name" value="P-loop containing nucleotide triphosphate hydrolases"/>
    <property type="match status" value="1"/>
</dbReference>
<dbReference type="SUPFAM" id="SSF48403">
    <property type="entry name" value="Ankyrin repeat"/>
    <property type="match status" value="2"/>
</dbReference>
<evidence type="ECO:0000313" key="5">
    <source>
        <dbReference type="EMBL" id="CZR54902.1"/>
    </source>
</evidence>
<feature type="repeat" description="ANK" evidence="2">
    <location>
        <begin position="805"/>
        <end position="838"/>
    </location>
</feature>
<keyword evidence="1" id="KW-0677">Repeat</keyword>
<dbReference type="OrthoDB" id="195446at2759"/>
<protein>
    <submittedName>
        <fullName evidence="5">Related to ankyrin</fullName>
    </submittedName>
</protein>
<feature type="repeat" description="ANK" evidence="2">
    <location>
        <begin position="708"/>
        <end position="730"/>
    </location>
</feature>
<dbReference type="PROSITE" id="PS50297">
    <property type="entry name" value="ANK_REP_REGION"/>
    <property type="match status" value="3"/>
</dbReference>
<dbReference type="Proteomes" id="UP000184330">
    <property type="component" value="Unassembled WGS sequence"/>
</dbReference>
<evidence type="ECO:0000259" key="3">
    <source>
        <dbReference type="Pfam" id="PF22939"/>
    </source>
</evidence>
<gene>
    <name evidence="5" type="ORF">PAC_04787</name>
</gene>
<feature type="repeat" description="ANK" evidence="2">
    <location>
        <begin position="839"/>
        <end position="863"/>
    </location>
</feature>
<evidence type="ECO:0000256" key="1">
    <source>
        <dbReference type="ARBA" id="ARBA00022737"/>
    </source>
</evidence>
<dbReference type="InterPro" id="IPR002110">
    <property type="entry name" value="Ankyrin_rpt"/>
</dbReference>
<dbReference type="PANTHER" id="PTHR10039:SF15">
    <property type="entry name" value="NACHT DOMAIN-CONTAINING PROTEIN"/>
    <property type="match status" value="1"/>
</dbReference>
<dbReference type="AlphaFoldDB" id="A0A1L7WQ51"/>
<dbReference type="PROSITE" id="PS50088">
    <property type="entry name" value="ANK_REPEAT"/>
    <property type="match status" value="3"/>
</dbReference>
<dbReference type="InterPro" id="IPR056884">
    <property type="entry name" value="NPHP3-like_N"/>
</dbReference>
<evidence type="ECO:0000259" key="4">
    <source>
        <dbReference type="Pfam" id="PF24883"/>
    </source>
</evidence>
<dbReference type="Pfam" id="PF22939">
    <property type="entry name" value="WHD_GPIID"/>
    <property type="match status" value="1"/>
</dbReference>
<dbReference type="Pfam" id="PF24883">
    <property type="entry name" value="NPHP3_N"/>
    <property type="match status" value="1"/>
</dbReference>
<accession>A0A1L7WQ51</accession>
<keyword evidence="2" id="KW-0040">ANK repeat</keyword>
<dbReference type="PANTHER" id="PTHR10039">
    <property type="entry name" value="AMELOGENIN"/>
    <property type="match status" value="1"/>
</dbReference>
<sequence>MSFGFSIGDFLAVLQIVKEIREQFVDASKQYKAISNELECLSAALENFEIGVLKDGEKASLHQILSGCKNVLIELRKELGEHKSIDDAPKGISNKSRKILHRLKWDEKKIEHFRSRINAHVNALNTFNINHISRASLAIRDSVGQLTQHQEDRERQDIESWLTTIDYHEQQRGFIATRQGTTGAWLLISDQFQAWFKASKSTLYCPGIPGAGKTIMSAIVIDHLLTIYRDDLSVGIAFLYCNYRQQQEQTFENLLLSILKQLLQRQPSVPTTLQELYKSHKANRSRPSTAEIKETLLSILQSYSKVFIVVDALDECLKGSCDNLLSSLFDFQDHESCNINIFATSRPIPEIVSVFATLPQIELRAEEDDILGYVDARMPELLRSRISQYPDLQDSVRSAVSKATNGMFLLARLHMDALSSKSTRGDIKLSLKDMPRGVRGLDTMYERAMHRIESQEEGFRSLAKEVLSWLTHARRPLTTIELQHALAVKPGMRELDEDFLPEVEDLVSICAGLVTLDEEIGTIRWIHYTTQDFFDQSWRVWMPRAQQVIAETCLTYLSFNDLASGPCPTDDGFKARLQQYKLFEYAALNWGHHCHAMRTYDSIKPAILDLLTNDNTVSGLCQAIFAHRTWLVNLRGYSQWFPRDVTGMHLAAHFGLVDMIPVLVKEGLSPDGGDRACRIALISASRNEHEEATKAGLKPDSRGGEQWEGRTPLSWAADSGHLAVVKLLLEECHADPNLGNILYDAVREGHEELVKLLLAQDSVDPNSRSGVSWTPLSYAASSGNRGIVNLLLARDDVDPNSVDTHGQTPLLLAVKMGHEEIVAILLARDDVDPDLPDGSLHSPLMVAAEMGHEGIVKLLLTRGDVDPDSKDFWNNTPLFLAVREGHERVVELLLATKRVDPNAEHEMGDTPLLEARNGKHEGIVKLLQQYLNSEAKLEVKDTTQLPSP</sequence>